<dbReference type="GO" id="GO:0016706">
    <property type="term" value="F:2-oxoglutarate-dependent dioxygenase activity"/>
    <property type="evidence" value="ECO:0000318"/>
    <property type="project" value="GO_Central"/>
</dbReference>
<gene>
    <name evidence="3" type="ORF">ZOSMA_88G00370</name>
</gene>
<feature type="domain" description="JmjC" evidence="2">
    <location>
        <begin position="134"/>
        <end position="305"/>
    </location>
</feature>
<dbReference type="PROSITE" id="PS51184">
    <property type="entry name" value="JMJC"/>
    <property type="match status" value="1"/>
</dbReference>
<evidence type="ECO:0000313" key="4">
    <source>
        <dbReference type="Proteomes" id="UP000036987"/>
    </source>
</evidence>
<sequence length="498" mass="57703">MEIINKCNLNIVASVDRVNGYDLSYREFADRYLKRNRPVVLTGIMDHWTACKDWVTDDGRPNLQFISAHFGNSIVQVADCNDRVFTDQKRLEMSVFDFIAQWNVESTQSTCDTTVQKQQKQQSPLLYLKDWHFVKEYPDYVAYTTPNFFADDWLNLYLDSYSMHGNQDIHSDKNEVVCSDYRFVYMGPKGTWTPLHADVFSSYSWSANVCGKKLWYFSPPSQTHLLFDRYSKRSVYDIFGEVSAKQFPGFKETVWWECTQEINEIIFVPSGWYHQVLNLWNLLVKDYNEAKDYIEDIREISDDFEGLCQRNLAANTGMNFVDFFMFITRFCLANIIQIIHHQKHKDDALPYTFMKMDLLVYNILSIHHVASKMKSTESFCIENLNGQHTTVDASISTLSKILEETQFVGLQMSVHGTYEILGEIQKKESPKKKSICKKCIPLLLEYSISTVGNFDSEKGIFDPGQLISLIDCIIENLDSSCVSPGLLDCFVWEDGIVR</sequence>
<evidence type="ECO:0000259" key="2">
    <source>
        <dbReference type="PROSITE" id="PS51184"/>
    </source>
</evidence>
<dbReference type="SUPFAM" id="SSF51197">
    <property type="entry name" value="Clavaminate synthase-like"/>
    <property type="match status" value="1"/>
</dbReference>
<dbReference type="GO" id="GO:0043565">
    <property type="term" value="F:sequence-specific DNA binding"/>
    <property type="evidence" value="ECO:0000318"/>
    <property type="project" value="GO_Central"/>
</dbReference>
<evidence type="ECO:0000313" key="3">
    <source>
        <dbReference type="EMBL" id="KMZ57217.1"/>
    </source>
</evidence>
<dbReference type="GO" id="GO:0045905">
    <property type="term" value="P:positive regulation of translational termination"/>
    <property type="evidence" value="ECO:0000318"/>
    <property type="project" value="GO_Central"/>
</dbReference>
<dbReference type="Gene3D" id="2.60.120.650">
    <property type="entry name" value="Cupin"/>
    <property type="match status" value="1"/>
</dbReference>
<comment type="caution">
    <text evidence="3">The sequence shown here is derived from an EMBL/GenBank/DDBJ whole genome shotgun (WGS) entry which is preliminary data.</text>
</comment>
<dbReference type="InterPro" id="IPR050910">
    <property type="entry name" value="JMJD6_ArgDemeth/LysHydrox"/>
</dbReference>
<reference evidence="4" key="1">
    <citation type="journal article" date="2016" name="Nature">
        <title>The genome of the seagrass Zostera marina reveals angiosperm adaptation to the sea.</title>
        <authorList>
            <person name="Olsen J.L."/>
            <person name="Rouze P."/>
            <person name="Verhelst B."/>
            <person name="Lin Y.-C."/>
            <person name="Bayer T."/>
            <person name="Collen J."/>
            <person name="Dattolo E."/>
            <person name="De Paoli E."/>
            <person name="Dittami S."/>
            <person name="Maumus F."/>
            <person name="Michel G."/>
            <person name="Kersting A."/>
            <person name="Lauritano C."/>
            <person name="Lohaus R."/>
            <person name="Toepel M."/>
            <person name="Tonon T."/>
            <person name="Vanneste K."/>
            <person name="Amirebrahimi M."/>
            <person name="Brakel J."/>
            <person name="Bostroem C."/>
            <person name="Chovatia M."/>
            <person name="Grimwood J."/>
            <person name="Jenkins J.W."/>
            <person name="Jueterbock A."/>
            <person name="Mraz A."/>
            <person name="Stam W.T."/>
            <person name="Tice H."/>
            <person name="Bornberg-Bauer E."/>
            <person name="Green P.J."/>
            <person name="Pearson G.A."/>
            <person name="Procaccini G."/>
            <person name="Duarte C.M."/>
            <person name="Schmutz J."/>
            <person name="Reusch T.B.H."/>
            <person name="Van de Peer Y."/>
        </authorList>
    </citation>
    <scope>NUCLEOTIDE SEQUENCE [LARGE SCALE GENOMIC DNA]</scope>
    <source>
        <strain evidence="4">cv. Finnish</strain>
    </source>
</reference>
<dbReference type="STRING" id="29655.A0A0K9NMB8"/>
<proteinExistence type="inferred from homology"/>
<evidence type="ECO:0000256" key="1">
    <source>
        <dbReference type="ARBA" id="ARBA00006801"/>
    </source>
</evidence>
<dbReference type="GO" id="GO:0005634">
    <property type="term" value="C:nucleus"/>
    <property type="evidence" value="ECO:0000318"/>
    <property type="project" value="GO_Central"/>
</dbReference>
<keyword evidence="4" id="KW-1185">Reference proteome</keyword>
<name>A0A0K9NMB8_ZOSMR</name>
<dbReference type="SMART" id="SM00558">
    <property type="entry name" value="JmjC"/>
    <property type="match status" value="1"/>
</dbReference>
<dbReference type="EMBL" id="LFYR01002101">
    <property type="protein sequence ID" value="KMZ57217.1"/>
    <property type="molecule type" value="Genomic_DNA"/>
</dbReference>
<dbReference type="PANTHER" id="PTHR12480">
    <property type="entry name" value="ARGININE DEMETHYLASE AND LYSYL-HYDROXYLASE JMJD"/>
    <property type="match status" value="1"/>
</dbReference>
<dbReference type="Proteomes" id="UP000036987">
    <property type="component" value="Unassembled WGS sequence"/>
</dbReference>
<organism evidence="3 4">
    <name type="scientific">Zostera marina</name>
    <name type="common">Eelgrass</name>
    <dbReference type="NCBI Taxonomy" id="29655"/>
    <lineage>
        <taxon>Eukaryota</taxon>
        <taxon>Viridiplantae</taxon>
        <taxon>Streptophyta</taxon>
        <taxon>Embryophyta</taxon>
        <taxon>Tracheophyta</taxon>
        <taxon>Spermatophyta</taxon>
        <taxon>Magnoliopsida</taxon>
        <taxon>Liliopsida</taxon>
        <taxon>Zosteraceae</taxon>
        <taxon>Zostera</taxon>
    </lineage>
</organism>
<accession>A0A0K9NMB8</accession>
<dbReference type="AlphaFoldDB" id="A0A0K9NMB8"/>
<protein>
    <submittedName>
        <fullName evidence="3">JmjC domain-containing protein</fullName>
    </submittedName>
</protein>
<comment type="similarity">
    <text evidence="1">Belongs to the JARID1 histone demethylase family.</text>
</comment>
<dbReference type="InterPro" id="IPR041667">
    <property type="entry name" value="Cupin_8"/>
</dbReference>
<dbReference type="GO" id="GO:0010476">
    <property type="term" value="P:gibberellin mediated signaling pathway"/>
    <property type="evidence" value="ECO:0000318"/>
    <property type="project" value="GO_Central"/>
</dbReference>
<dbReference type="InterPro" id="IPR003347">
    <property type="entry name" value="JmjC_dom"/>
</dbReference>
<dbReference type="PANTHER" id="PTHR12480:SF6">
    <property type="entry name" value="2-OXOGLUTARATE AND IRON-DEPENDENT OXYGENASE JMJD4"/>
    <property type="match status" value="1"/>
</dbReference>
<dbReference type="GO" id="GO:0005737">
    <property type="term" value="C:cytoplasm"/>
    <property type="evidence" value="ECO:0000318"/>
    <property type="project" value="GO_Central"/>
</dbReference>
<dbReference type="Pfam" id="PF13621">
    <property type="entry name" value="Cupin_8"/>
    <property type="match status" value="1"/>
</dbReference>
<dbReference type="OrthoDB" id="424465at2759"/>